<organism evidence="1 2">
    <name type="scientific">Vibrio phage vB_VpS_PG07</name>
    <dbReference type="NCBI Taxonomy" id="2301664"/>
    <lineage>
        <taxon>Viruses</taxon>
        <taxon>Duplodnaviria</taxon>
        <taxon>Heunggongvirae</taxon>
        <taxon>Uroviricota</taxon>
        <taxon>Caudoviricetes</taxon>
        <taxon>Demerecviridae</taxon>
        <taxon>Pogseptimavirus</taxon>
        <taxon>Pogseptimavirus PG07</taxon>
    </lineage>
</organism>
<dbReference type="EMBL" id="MH645904">
    <property type="protein sequence ID" value="AXQ66693.1"/>
    <property type="molecule type" value="Genomic_DNA"/>
</dbReference>
<evidence type="ECO:0000313" key="2">
    <source>
        <dbReference type="Proteomes" id="UP000263435"/>
    </source>
</evidence>
<dbReference type="RefSeq" id="YP_009808515.1">
    <property type="nucleotide sequence ID" value="NC_048041.1"/>
</dbReference>
<proteinExistence type="predicted"/>
<sequence length="77" mass="8515">MSKTVIDTETLEKILTLGKVASLFMLASKDMVAHHGAESLLSQGEQAIKDSMGLRIFTKEEVTALEKHFDLGAFFEE</sequence>
<dbReference type="KEGG" id="vg:54999418"/>
<dbReference type="Proteomes" id="UP000263435">
    <property type="component" value="Segment"/>
</dbReference>
<evidence type="ECO:0000313" key="1">
    <source>
        <dbReference type="EMBL" id="AXQ66693.1"/>
    </source>
</evidence>
<keyword evidence="2" id="KW-1185">Reference proteome</keyword>
<reference evidence="1 2" key="1">
    <citation type="submission" date="2018-07" db="EMBL/GenBank/DDBJ databases">
        <title>Sequencing of PG07.</title>
        <authorList>
            <person name="Ding T."/>
        </authorList>
    </citation>
    <scope>NUCLEOTIDE SEQUENCE [LARGE SCALE GENOMIC DNA]</scope>
</reference>
<protein>
    <submittedName>
        <fullName evidence="1">Uncharacterized protein</fullName>
    </submittedName>
</protein>
<dbReference type="GeneID" id="54999418"/>
<name>A0A385E4G9_9CAUD</name>
<accession>A0A385E4G9</accession>